<comment type="caution">
    <text evidence="8">The sequence shown here is derived from an EMBL/GenBank/DDBJ whole genome shotgun (WGS) entry which is preliminary data.</text>
</comment>
<evidence type="ECO:0000256" key="3">
    <source>
        <dbReference type="ARBA" id="ARBA00022553"/>
    </source>
</evidence>
<dbReference type="SUPFAM" id="SSF52172">
    <property type="entry name" value="CheY-like"/>
    <property type="match status" value="2"/>
</dbReference>
<dbReference type="PANTHER" id="PTHR43547">
    <property type="entry name" value="TWO-COMPONENT HISTIDINE KINASE"/>
    <property type="match status" value="1"/>
</dbReference>
<feature type="domain" description="Response regulatory" evidence="7">
    <location>
        <begin position="439"/>
        <end position="556"/>
    </location>
</feature>
<dbReference type="PANTHER" id="PTHR43547:SF2">
    <property type="entry name" value="HYBRID SIGNAL TRANSDUCTION HISTIDINE KINASE C"/>
    <property type="match status" value="1"/>
</dbReference>
<dbReference type="CDD" id="cd00082">
    <property type="entry name" value="HisKA"/>
    <property type="match status" value="1"/>
</dbReference>
<evidence type="ECO:0000313" key="9">
    <source>
        <dbReference type="Proteomes" id="UP000230821"/>
    </source>
</evidence>
<dbReference type="Pfam" id="PF00512">
    <property type="entry name" value="HisKA"/>
    <property type="match status" value="1"/>
</dbReference>
<dbReference type="Proteomes" id="UP000230821">
    <property type="component" value="Unassembled WGS sequence"/>
</dbReference>
<dbReference type="SUPFAM" id="SSF47384">
    <property type="entry name" value="Homodimeric domain of signal transducing histidine kinase"/>
    <property type="match status" value="1"/>
</dbReference>
<keyword evidence="3 4" id="KW-0597">Phosphoprotein</keyword>
<dbReference type="EMBL" id="PDSK01000039">
    <property type="protein sequence ID" value="PIE35595.1"/>
    <property type="molecule type" value="Genomic_DNA"/>
</dbReference>
<dbReference type="InterPro" id="IPR036890">
    <property type="entry name" value="HATPase_C_sf"/>
</dbReference>
<keyword evidence="5" id="KW-0175">Coiled coil</keyword>
<feature type="coiled-coil region" evidence="5">
    <location>
        <begin position="128"/>
        <end position="159"/>
    </location>
</feature>
<dbReference type="PROSITE" id="PS50110">
    <property type="entry name" value="RESPONSE_REGULATORY"/>
    <property type="match status" value="2"/>
</dbReference>
<dbReference type="AlphaFoldDB" id="A0A2G6KIW8"/>
<feature type="domain" description="Histidine kinase" evidence="6">
    <location>
        <begin position="163"/>
        <end position="384"/>
    </location>
</feature>
<dbReference type="InterPro" id="IPR011006">
    <property type="entry name" value="CheY-like_superfamily"/>
</dbReference>
<evidence type="ECO:0000259" key="6">
    <source>
        <dbReference type="PROSITE" id="PS50109"/>
    </source>
</evidence>
<dbReference type="SMART" id="SM00448">
    <property type="entry name" value="REC"/>
    <property type="match status" value="1"/>
</dbReference>
<dbReference type="InterPro" id="IPR005467">
    <property type="entry name" value="His_kinase_dom"/>
</dbReference>
<dbReference type="PROSITE" id="PS50109">
    <property type="entry name" value="HIS_KIN"/>
    <property type="match status" value="1"/>
</dbReference>
<dbReference type="Gene3D" id="3.40.50.2300">
    <property type="match status" value="2"/>
</dbReference>
<evidence type="ECO:0000256" key="5">
    <source>
        <dbReference type="SAM" id="Coils"/>
    </source>
</evidence>
<evidence type="ECO:0000259" key="7">
    <source>
        <dbReference type="PROSITE" id="PS50110"/>
    </source>
</evidence>
<proteinExistence type="predicted"/>
<dbReference type="InterPro" id="IPR036097">
    <property type="entry name" value="HisK_dim/P_sf"/>
</dbReference>
<organism evidence="8 9">
    <name type="scientific">candidate division KSB3 bacterium</name>
    <dbReference type="NCBI Taxonomy" id="2044937"/>
    <lineage>
        <taxon>Bacteria</taxon>
        <taxon>candidate division KSB3</taxon>
    </lineage>
</organism>
<dbReference type="GO" id="GO:0000155">
    <property type="term" value="F:phosphorelay sensor kinase activity"/>
    <property type="evidence" value="ECO:0007669"/>
    <property type="project" value="InterPro"/>
</dbReference>
<dbReference type="InterPro" id="IPR003594">
    <property type="entry name" value="HATPase_dom"/>
</dbReference>
<evidence type="ECO:0000256" key="1">
    <source>
        <dbReference type="ARBA" id="ARBA00000085"/>
    </source>
</evidence>
<dbReference type="SMART" id="SM00388">
    <property type="entry name" value="HisKA"/>
    <property type="match status" value="1"/>
</dbReference>
<protein>
    <recommendedName>
        <fullName evidence="2">histidine kinase</fullName>
        <ecNumber evidence="2">2.7.13.3</ecNumber>
    </recommendedName>
</protein>
<sequence>MGENFLSNATILIVDDNPTNLEILSNYFMHFGYRILTKKSGEEMFQSLKDDMPDLILLDIVMPGIDGFEICRRLKDDNATKDIPIIFMTALSDTMDKIKGFEAGAVDYITKPFQREEVLVRAKTHLLLQSLKKNLQAQNQILQQSLERERKMMEELRLSLSLSLPHELRTPLTGILGYASFLASPAKLPTPEQVLQYGKTIYENSLRLYRLVENSLLYANLRLLKYTSKEKPQWQSEHLLNPTKMIASIARQHAKDAHREHDLALDLNGAYVRISPTNFEKIFTELLDNALKYSQLGSPISIKTATNGNLWILSITDKGRGMTKEQLTNIGAYMQFGREQCEQQGIGLGLTIAQLLAQLEGGMLSIKSEPNHGTTVSLVLNGEELAPDKLPDERESYWFDTTLVSHSSSLVREAEQGKSIQGYRLLSLSHSETSFARLKVLVIDTTLINGVMFSNILTPLGFDVFEAFDEFDGINKNVKYSPDLIFLDITHCELESIKTMYQVQRLDNNALPVKILAIADPHIDAAQKNLWLYWCDEVIERPLHLQNIFKLLQSHLPLTWIYNDD</sequence>
<gene>
    <name evidence="8" type="ORF">CSA56_03695</name>
</gene>
<feature type="domain" description="Response regulatory" evidence="7">
    <location>
        <begin position="10"/>
        <end position="126"/>
    </location>
</feature>
<comment type="catalytic activity">
    <reaction evidence="1">
        <text>ATP + protein L-histidine = ADP + protein N-phospho-L-histidine.</text>
        <dbReference type="EC" id="2.7.13.3"/>
    </reaction>
</comment>
<name>A0A2G6KIW8_9BACT</name>
<feature type="modified residue" description="4-aspartylphosphate" evidence="4">
    <location>
        <position position="59"/>
    </location>
</feature>
<dbReference type="SMART" id="SM00387">
    <property type="entry name" value="HATPase_c"/>
    <property type="match status" value="1"/>
</dbReference>
<dbReference type="Gene3D" id="1.10.287.130">
    <property type="match status" value="1"/>
</dbReference>
<evidence type="ECO:0000313" key="8">
    <source>
        <dbReference type="EMBL" id="PIE35595.1"/>
    </source>
</evidence>
<dbReference type="InterPro" id="IPR001789">
    <property type="entry name" value="Sig_transdc_resp-reg_receiver"/>
</dbReference>
<accession>A0A2G6KIW8</accession>
<evidence type="ECO:0000256" key="4">
    <source>
        <dbReference type="PROSITE-ProRule" id="PRU00169"/>
    </source>
</evidence>
<dbReference type="CDD" id="cd00075">
    <property type="entry name" value="HATPase"/>
    <property type="match status" value="1"/>
</dbReference>
<dbReference type="CDD" id="cd19920">
    <property type="entry name" value="REC_PA4781-like"/>
    <property type="match status" value="1"/>
</dbReference>
<dbReference type="Pfam" id="PF02518">
    <property type="entry name" value="HATPase_c"/>
    <property type="match status" value="1"/>
</dbReference>
<dbReference type="EC" id="2.7.13.3" evidence="2"/>
<dbReference type="PRINTS" id="PR00344">
    <property type="entry name" value="BCTRLSENSOR"/>
</dbReference>
<evidence type="ECO:0000256" key="2">
    <source>
        <dbReference type="ARBA" id="ARBA00012438"/>
    </source>
</evidence>
<dbReference type="InterPro" id="IPR003661">
    <property type="entry name" value="HisK_dim/P_dom"/>
</dbReference>
<dbReference type="SUPFAM" id="SSF55874">
    <property type="entry name" value="ATPase domain of HSP90 chaperone/DNA topoisomerase II/histidine kinase"/>
    <property type="match status" value="1"/>
</dbReference>
<reference evidence="8 9" key="1">
    <citation type="submission" date="2017-10" db="EMBL/GenBank/DDBJ databases">
        <title>Novel microbial diversity and functional potential in the marine mammal oral microbiome.</title>
        <authorList>
            <person name="Dudek N.K."/>
            <person name="Sun C.L."/>
            <person name="Burstein D."/>
            <person name="Kantor R.S."/>
            <person name="Aliaga Goltsman D.S."/>
            <person name="Bik E.M."/>
            <person name="Thomas B.C."/>
            <person name="Banfield J.F."/>
            <person name="Relman D.A."/>
        </authorList>
    </citation>
    <scope>NUCLEOTIDE SEQUENCE [LARGE SCALE GENOMIC DNA]</scope>
    <source>
        <strain evidence="8">DOLJORAL78_47_16</strain>
    </source>
</reference>
<dbReference type="Gene3D" id="3.30.565.10">
    <property type="entry name" value="Histidine kinase-like ATPase, C-terminal domain"/>
    <property type="match status" value="1"/>
</dbReference>
<dbReference type="Pfam" id="PF00072">
    <property type="entry name" value="Response_reg"/>
    <property type="match status" value="1"/>
</dbReference>
<feature type="modified residue" description="4-aspartylphosphate" evidence="4">
    <location>
        <position position="488"/>
    </location>
</feature>
<dbReference type="InterPro" id="IPR004358">
    <property type="entry name" value="Sig_transdc_His_kin-like_C"/>
</dbReference>